<dbReference type="PROSITE" id="PS00194">
    <property type="entry name" value="THIOREDOXIN_1"/>
    <property type="match status" value="1"/>
</dbReference>
<dbReference type="Pfam" id="PF08534">
    <property type="entry name" value="Redoxin"/>
    <property type="match status" value="1"/>
</dbReference>
<protein>
    <submittedName>
        <fullName evidence="4">TlpA family protein disulfide reductase</fullName>
    </submittedName>
</protein>
<dbReference type="Proteomes" id="UP001570511">
    <property type="component" value="Unassembled WGS sequence"/>
</dbReference>
<proteinExistence type="predicted"/>
<keyword evidence="5" id="KW-1185">Reference proteome</keyword>
<dbReference type="PANTHER" id="PTHR42852">
    <property type="entry name" value="THIOL:DISULFIDE INTERCHANGE PROTEIN DSBE"/>
    <property type="match status" value="1"/>
</dbReference>
<dbReference type="InterPro" id="IPR036249">
    <property type="entry name" value="Thioredoxin-like_sf"/>
</dbReference>
<dbReference type="PANTHER" id="PTHR42852:SF17">
    <property type="entry name" value="THIOREDOXIN-LIKE PROTEIN HI_1115"/>
    <property type="match status" value="1"/>
</dbReference>
<evidence type="ECO:0000313" key="4">
    <source>
        <dbReference type="EMBL" id="MFA1611618.1"/>
    </source>
</evidence>
<dbReference type="RefSeq" id="WP_372389947.1">
    <property type="nucleotide sequence ID" value="NZ_JBGNYA010000001.1"/>
</dbReference>
<organism evidence="4 5">
    <name type="scientific">Halobellus rubicundus</name>
    <dbReference type="NCBI Taxonomy" id="2996466"/>
    <lineage>
        <taxon>Archaea</taxon>
        <taxon>Methanobacteriati</taxon>
        <taxon>Methanobacteriota</taxon>
        <taxon>Stenosarchaea group</taxon>
        <taxon>Halobacteria</taxon>
        <taxon>Halobacteriales</taxon>
        <taxon>Haloferacaceae</taxon>
        <taxon>Halobellus</taxon>
    </lineage>
</organism>
<dbReference type="SUPFAM" id="SSF52833">
    <property type="entry name" value="Thioredoxin-like"/>
    <property type="match status" value="1"/>
</dbReference>
<comment type="subcellular location">
    <subcellularLocation>
        <location evidence="1">Cell envelope</location>
    </subcellularLocation>
</comment>
<dbReference type="InterPro" id="IPR013740">
    <property type="entry name" value="Redoxin"/>
</dbReference>
<accession>A0ABD5MGI6</accession>
<evidence type="ECO:0000313" key="5">
    <source>
        <dbReference type="Proteomes" id="UP001570511"/>
    </source>
</evidence>
<reference evidence="4 5" key="1">
    <citation type="submission" date="2024-08" db="EMBL/GenBank/DDBJ databases">
        <title>Halobellus sp. MBLA0158 whole genome sequence.</title>
        <authorList>
            <person name="Hwang C.Y."/>
            <person name="Cho E.-S."/>
            <person name="Seo M.-J."/>
        </authorList>
    </citation>
    <scope>NUCLEOTIDE SEQUENCE [LARGE SCALE GENOMIC DNA]</scope>
    <source>
        <strain evidence="4 5">MBLA0158</strain>
    </source>
</reference>
<dbReference type="EMBL" id="JBGNYA010000001">
    <property type="protein sequence ID" value="MFA1611618.1"/>
    <property type="molecule type" value="Genomic_DNA"/>
</dbReference>
<name>A0ABD5MGI6_9EURY</name>
<dbReference type="CDD" id="cd02966">
    <property type="entry name" value="TlpA_like_family"/>
    <property type="match status" value="1"/>
</dbReference>
<dbReference type="InterPro" id="IPR013766">
    <property type="entry name" value="Thioredoxin_domain"/>
</dbReference>
<feature type="domain" description="Thioredoxin" evidence="3">
    <location>
        <begin position="14"/>
        <end position="176"/>
    </location>
</feature>
<evidence type="ECO:0000259" key="3">
    <source>
        <dbReference type="PROSITE" id="PS51352"/>
    </source>
</evidence>
<gene>
    <name evidence="4" type="ORF">OS889_11460</name>
</gene>
<dbReference type="PROSITE" id="PS51352">
    <property type="entry name" value="THIOREDOXIN_2"/>
    <property type="match status" value="1"/>
</dbReference>
<sequence length="186" mass="19533">MNRRRVVTALAGLGLTGASALAVTDRLPGLDGSDSALPLRVETMDARGSTAGQVRIPAPGAPTVVDLFATWCAPCKEQMDALSTVHEEYGDQVAFVSVTNERIGGTLSRADVREWWRTHDGAWTVGLDPESDLMSALGASGLPYLAVADASGEIRWTHAGVASTATLRREVERALESGSASGTPRS</sequence>
<evidence type="ECO:0000256" key="2">
    <source>
        <dbReference type="ARBA" id="ARBA00022748"/>
    </source>
</evidence>
<evidence type="ECO:0000256" key="1">
    <source>
        <dbReference type="ARBA" id="ARBA00004196"/>
    </source>
</evidence>
<dbReference type="Gene3D" id="3.40.30.10">
    <property type="entry name" value="Glutaredoxin"/>
    <property type="match status" value="1"/>
</dbReference>
<dbReference type="AlphaFoldDB" id="A0ABD5MGI6"/>
<dbReference type="InterPro" id="IPR017937">
    <property type="entry name" value="Thioredoxin_CS"/>
</dbReference>
<dbReference type="InterPro" id="IPR050553">
    <property type="entry name" value="Thioredoxin_ResA/DsbE_sf"/>
</dbReference>
<dbReference type="GO" id="GO:0017004">
    <property type="term" value="P:cytochrome complex assembly"/>
    <property type="evidence" value="ECO:0007669"/>
    <property type="project" value="UniProtKB-KW"/>
</dbReference>
<keyword evidence="2" id="KW-0201">Cytochrome c-type biogenesis</keyword>
<comment type="caution">
    <text evidence="4">The sequence shown here is derived from an EMBL/GenBank/DDBJ whole genome shotgun (WGS) entry which is preliminary data.</text>
</comment>